<dbReference type="Proteomes" id="UP000820818">
    <property type="component" value="Linkage Group LG1"/>
</dbReference>
<dbReference type="GO" id="GO:0016192">
    <property type="term" value="P:vesicle-mediated transport"/>
    <property type="evidence" value="ECO:0007669"/>
    <property type="project" value="InterPro"/>
</dbReference>
<comment type="caution">
    <text evidence="2">The sequence shown here is derived from an EMBL/GenBank/DDBJ whole genome shotgun (WGS) entry which is preliminary data.</text>
</comment>
<sequence>MLRWQEFGQAWWAEARKKMKNAAVFLDPLTCECLHWNGGAPSLLEAGATCIKELSAFEAVPKDVKKGVFISSTAWHGTNYKILETLIQNSNLEYCVIITSAHLSVHHLFLWGSREGNESEVLQKIEEDVLEWMGNLNYTVEVFSYPLSTLHPTRETILIPSARLAEPFLTSDLGYLNEQLLLFSKQVDAPTIRSINELTYANLPLESQVQVRQLVNNLNQLIQHINGKDDIFTVGPFSRILGTELDALTAAKTRRKTATNKVSVILVDRLLDLASATMCSSENLYDRLLHTLDRLHEYSNDVAINMTTEPQGDLTTAPGCLAPQMDWNDGLELMDHLFHDTQEQATKWFTAMLKDRLEDTNDLDKLGDLIGHCNKNWDYIEKFTHLYQIGYALWRTQKNHKATRMNVLEGIQKSLIEAFNEESPSPLIQVLQLLKTRKDSNLSLDDILVLLVHIYSLAGEKRENLFPLDLEDRLKSIIAEVFVNECDSLSNTLQDFVGVPVDEVRAHRAAQKIVEQLHCISGYRSHMKRYKNLFQRKNFAMPVECTSFLQQLIEDLFDPSLGDNPDLEHKSGGLKDLLKTGFSLFVNVRKPKPVDNPIVILYISGGIRPDEVKLIRDLFRQKSPSHKVLIASSHFISAHDTIHHILKKTVSN</sequence>
<dbReference type="PANTHER" id="PTHR11679">
    <property type="entry name" value="VESICLE PROTEIN SORTING-ASSOCIATED"/>
    <property type="match status" value="1"/>
</dbReference>
<dbReference type="AlphaFoldDB" id="A0AAD5L1F1"/>
<name>A0AAD5L1F1_9CRUS</name>
<dbReference type="SUPFAM" id="SSF56815">
    <property type="entry name" value="Sec1/munc18-like (SM) proteins"/>
    <property type="match status" value="1"/>
</dbReference>
<evidence type="ECO:0000313" key="2">
    <source>
        <dbReference type="EMBL" id="KAI9564342.1"/>
    </source>
</evidence>
<proteinExistence type="inferred from homology"/>
<evidence type="ECO:0000256" key="1">
    <source>
        <dbReference type="ARBA" id="ARBA00009884"/>
    </source>
</evidence>
<dbReference type="InterPro" id="IPR036045">
    <property type="entry name" value="Sec1-like_sf"/>
</dbReference>
<comment type="similarity">
    <text evidence="1">Belongs to the STXBP/unc-18/SEC1 family.</text>
</comment>
<gene>
    <name evidence="2" type="ORF">GHT06_008080</name>
</gene>
<evidence type="ECO:0000313" key="3">
    <source>
        <dbReference type="Proteomes" id="UP000820818"/>
    </source>
</evidence>
<dbReference type="InterPro" id="IPR001619">
    <property type="entry name" value="Sec1-like"/>
</dbReference>
<accession>A0AAD5L1F1</accession>
<organism evidence="2 3">
    <name type="scientific">Daphnia sinensis</name>
    <dbReference type="NCBI Taxonomy" id="1820382"/>
    <lineage>
        <taxon>Eukaryota</taxon>
        <taxon>Metazoa</taxon>
        <taxon>Ecdysozoa</taxon>
        <taxon>Arthropoda</taxon>
        <taxon>Crustacea</taxon>
        <taxon>Branchiopoda</taxon>
        <taxon>Diplostraca</taxon>
        <taxon>Cladocera</taxon>
        <taxon>Anomopoda</taxon>
        <taxon>Daphniidae</taxon>
        <taxon>Daphnia</taxon>
        <taxon>Daphnia similis group</taxon>
    </lineage>
</organism>
<keyword evidence="3" id="KW-1185">Reference proteome</keyword>
<reference evidence="2 3" key="1">
    <citation type="submission" date="2022-05" db="EMBL/GenBank/DDBJ databases">
        <title>A multi-omics perspective on studying reproductive biology in Daphnia sinensis.</title>
        <authorList>
            <person name="Jia J."/>
        </authorList>
    </citation>
    <scope>NUCLEOTIDE SEQUENCE [LARGE SCALE GENOMIC DNA]</scope>
    <source>
        <strain evidence="2 3">WSL</strain>
    </source>
</reference>
<dbReference type="EMBL" id="WJBH02000001">
    <property type="protein sequence ID" value="KAI9564342.1"/>
    <property type="molecule type" value="Genomic_DNA"/>
</dbReference>
<protein>
    <submittedName>
        <fullName evidence="2">Uncharacterized protein</fullName>
    </submittedName>
</protein>